<evidence type="ECO:0000313" key="3">
    <source>
        <dbReference type="Proteomes" id="UP000247498"/>
    </source>
</evidence>
<evidence type="ECO:0000313" key="2">
    <source>
        <dbReference type="EMBL" id="GBF96298.1"/>
    </source>
</evidence>
<feature type="region of interest" description="Disordered" evidence="1">
    <location>
        <begin position="1"/>
        <end position="89"/>
    </location>
</feature>
<feature type="compositionally biased region" description="Acidic residues" evidence="1">
    <location>
        <begin position="32"/>
        <end position="41"/>
    </location>
</feature>
<dbReference type="Proteomes" id="UP000247498">
    <property type="component" value="Unassembled WGS sequence"/>
</dbReference>
<keyword evidence="3" id="KW-1185">Reference proteome</keyword>
<accession>A0A2V0P8W4</accession>
<organism evidence="2 3">
    <name type="scientific">Raphidocelis subcapitata</name>
    <dbReference type="NCBI Taxonomy" id="307507"/>
    <lineage>
        <taxon>Eukaryota</taxon>
        <taxon>Viridiplantae</taxon>
        <taxon>Chlorophyta</taxon>
        <taxon>core chlorophytes</taxon>
        <taxon>Chlorophyceae</taxon>
        <taxon>CS clade</taxon>
        <taxon>Sphaeropleales</taxon>
        <taxon>Selenastraceae</taxon>
        <taxon>Raphidocelis</taxon>
    </lineage>
</organism>
<proteinExistence type="predicted"/>
<gene>
    <name evidence="2" type="ORF">Rsub_09093</name>
</gene>
<feature type="region of interest" description="Disordered" evidence="1">
    <location>
        <begin position="143"/>
        <end position="164"/>
    </location>
</feature>
<protein>
    <submittedName>
        <fullName evidence="2">Uncharacterized protein</fullName>
    </submittedName>
</protein>
<name>A0A2V0P8W4_9CHLO</name>
<evidence type="ECO:0000256" key="1">
    <source>
        <dbReference type="SAM" id="MobiDB-lite"/>
    </source>
</evidence>
<dbReference type="InParanoid" id="A0A2V0P8W4"/>
<dbReference type="AlphaFoldDB" id="A0A2V0P8W4"/>
<comment type="caution">
    <text evidence="2">The sequence shown here is derived from an EMBL/GenBank/DDBJ whole genome shotgun (WGS) entry which is preliminary data.</text>
</comment>
<sequence length="261" mass="26528">MGPRTSDDGSQQSSWGTSARPPTVQSFSPSGEDSDSWEPYDDSNTAAPRLGRKRAPYGRAARAQKRRARSPSPPPRPEQPADGQQQGPRCVVYHRLPGTSLYMNSHQMAIAPAAGAAAAVRVSAAAAAAVAAAAAAAGRLEAAGGDEDESCSDSSGAVVGGGGRRRRAWASPAAPESGCCCAPAPTRAPAPPLWRDASIGSSLSRCCAASASAAAAAAPDTGAAPGARRARFADEAAFRAALRLGTAEASLYVEWALQVME</sequence>
<reference evidence="2 3" key="1">
    <citation type="journal article" date="2018" name="Sci. Rep.">
        <title>Raphidocelis subcapitata (=Pseudokirchneriella subcapitata) provides an insight into genome evolution and environmental adaptations in the Sphaeropleales.</title>
        <authorList>
            <person name="Suzuki S."/>
            <person name="Yamaguchi H."/>
            <person name="Nakajima N."/>
            <person name="Kawachi M."/>
        </authorList>
    </citation>
    <scope>NUCLEOTIDE SEQUENCE [LARGE SCALE GENOMIC DNA]</scope>
    <source>
        <strain evidence="2 3">NIES-35</strain>
    </source>
</reference>
<dbReference type="EMBL" id="BDRX01000077">
    <property type="protein sequence ID" value="GBF96298.1"/>
    <property type="molecule type" value="Genomic_DNA"/>
</dbReference>
<feature type="compositionally biased region" description="Polar residues" evidence="1">
    <location>
        <begin position="8"/>
        <end position="17"/>
    </location>
</feature>
<feature type="compositionally biased region" description="Basic residues" evidence="1">
    <location>
        <begin position="50"/>
        <end position="69"/>
    </location>
</feature>